<proteinExistence type="predicted"/>
<evidence type="ECO:0000313" key="1">
    <source>
        <dbReference type="EMBL" id="KAL3636256.1"/>
    </source>
</evidence>
<reference evidence="2" key="1">
    <citation type="journal article" date="2024" name="IScience">
        <title>Strigolactones Initiate the Formation of Haustorium-like Structures in Castilleja.</title>
        <authorList>
            <person name="Buerger M."/>
            <person name="Peterson D."/>
            <person name="Chory J."/>
        </authorList>
    </citation>
    <scope>NUCLEOTIDE SEQUENCE [LARGE SCALE GENOMIC DNA]</scope>
</reference>
<dbReference type="AlphaFoldDB" id="A0ABD3D3Y3"/>
<dbReference type="Proteomes" id="UP001632038">
    <property type="component" value="Unassembled WGS sequence"/>
</dbReference>
<accession>A0ABD3D3Y3</accession>
<protein>
    <submittedName>
        <fullName evidence="1">Uncharacterized protein</fullName>
    </submittedName>
</protein>
<organism evidence="1 2">
    <name type="scientific">Castilleja foliolosa</name>
    <dbReference type="NCBI Taxonomy" id="1961234"/>
    <lineage>
        <taxon>Eukaryota</taxon>
        <taxon>Viridiplantae</taxon>
        <taxon>Streptophyta</taxon>
        <taxon>Embryophyta</taxon>
        <taxon>Tracheophyta</taxon>
        <taxon>Spermatophyta</taxon>
        <taxon>Magnoliopsida</taxon>
        <taxon>eudicotyledons</taxon>
        <taxon>Gunneridae</taxon>
        <taxon>Pentapetalae</taxon>
        <taxon>asterids</taxon>
        <taxon>lamiids</taxon>
        <taxon>Lamiales</taxon>
        <taxon>Orobanchaceae</taxon>
        <taxon>Pedicularideae</taxon>
        <taxon>Castillejinae</taxon>
        <taxon>Castilleja</taxon>
    </lineage>
</organism>
<evidence type="ECO:0000313" key="2">
    <source>
        <dbReference type="Proteomes" id="UP001632038"/>
    </source>
</evidence>
<sequence length="43" mass="4730">MFSGDAAICENTRLDNGQRRDVKEGVYLSGEIRISVMVPDSLS</sequence>
<comment type="caution">
    <text evidence="1">The sequence shown here is derived from an EMBL/GenBank/DDBJ whole genome shotgun (WGS) entry which is preliminary data.</text>
</comment>
<dbReference type="EMBL" id="JAVIJP010000027">
    <property type="protein sequence ID" value="KAL3636256.1"/>
    <property type="molecule type" value="Genomic_DNA"/>
</dbReference>
<name>A0ABD3D3Y3_9LAMI</name>
<gene>
    <name evidence="1" type="ORF">CASFOL_020803</name>
</gene>
<keyword evidence="2" id="KW-1185">Reference proteome</keyword>